<dbReference type="Pfam" id="PF00117">
    <property type="entry name" value="GATase"/>
    <property type="match status" value="1"/>
</dbReference>
<dbReference type="Proteomes" id="UP000323257">
    <property type="component" value="Unassembled WGS sequence"/>
</dbReference>
<dbReference type="SUPFAM" id="SSF52317">
    <property type="entry name" value="Class I glutamine amidotransferase-like"/>
    <property type="match status" value="1"/>
</dbReference>
<dbReference type="Gene3D" id="3.40.50.880">
    <property type="match status" value="1"/>
</dbReference>
<dbReference type="PANTHER" id="PTHR11550">
    <property type="entry name" value="CTP SYNTHASE"/>
    <property type="match status" value="1"/>
</dbReference>
<dbReference type="InterPro" id="IPR029062">
    <property type="entry name" value="Class_I_gatase-like"/>
</dbReference>
<comment type="similarity">
    <text evidence="2">Belongs to the CTP synthase family.</text>
</comment>
<evidence type="ECO:0000256" key="3">
    <source>
        <dbReference type="ARBA" id="ARBA00012291"/>
    </source>
</evidence>
<evidence type="ECO:0000256" key="6">
    <source>
        <dbReference type="ARBA" id="ARBA00022840"/>
    </source>
</evidence>
<dbReference type="InterPro" id="IPR017926">
    <property type="entry name" value="GATASE"/>
</dbReference>
<dbReference type="AlphaFoldDB" id="A0A5S5BZA4"/>
<accession>A0A5S5BZA4</accession>
<keyword evidence="5" id="KW-0547">Nucleotide-binding</keyword>
<dbReference type="InterPro" id="IPR004468">
    <property type="entry name" value="CTP_synthase"/>
</dbReference>
<evidence type="ECO:0000256" key="8">
    <source>
        <dbReference type="ARBA" id="ARBA00022975"/>
    </source>
</evidence>
<dbReference type="RefSeq" id="WP_148931020.1">
    <property type="nucleotide sequence ID" value="NZ_VNHS01000008.1"/>
</dbReference>
<keyword evidence="4" id="KW-0436">Ligase</keyword>
<evidence type="ECO:0000256" key="7">
    <source>
        <dbReference type="ARBA" id="ARBA00022962"/>
    </source>
</evidence>
<comment type="pathway">
    <text evidence="1">Pyrimidine metabolism; CTP biosynthesis via de novo pathway; CTP from UDP: step 2/2.</text>
</comment>
<proteinExistence type="inferred from homology"/>
<evidence type="ECO:0000259" key="10">
    <source>
        <dbReference type="Pfam" id="PF00117"/>
    </source>
</evidence>
<dbReference type="GO" id="GO:0042802">
    <property type="term" value="F:identical protein binding"/>
    <property type="evidence" value="ECO:0007669"/>
    <property type="project" value="TreeGrafter"/>
</dbReference>
<dbReference type="GO" id="GO:0016740">
    <property type="term" value="F:transferase activity"/>
    <property type="evidence" value="ECO:0007669"/>
    <property type="project" value="UniProtKB-KW"/>
</dbReference>
<reference evidence="11 12" key="1">
    <citation type="submission" date="2019-07" db="EMBL/GenBank/DDBJ databases">
        <title>Genomic Encyclopedia of Type Strains, Phase III (KMG-III): the genomes of soil and plant-associated and newly described type strains.</title>
        <authorList>
            <person name="Whitman W."/>
        </authorList>
    </citation>
    <scope>NUCLEOTIDE SEQUENCE [LARGE SCALE GENOMIC DNA]</scope>
    <source>
        <strain evidence="11 12">BL24</strain>
    </source>
</reference>
<dbReference type="GO" id="GO:0005829">
    <property type="term" value="C:cytosol"/>
    <property type="evidence" value="ECO:0007669"/>
    <property type="project" value="TreeGrafter"/>
</dbReference>
<dbReference type="PANTHER" id="PTHR11550:SF0">
    <property type="entry name" value="CTP SYNTHASE-RELATED"/>
    <property type="match status" value="1"/>
</dbReference>
<dbReference type="GO" id="GO:0044210">
    <property type="term" value="P:'de novo' CTP biosynthetic process"/>
    <property type="evidence" value="ECO:0007669"/>
    <property type="project" value="UniProtKB-UniPathway"/>
</dbReference>
<protein>
    <recommendedName>
        <fullName evidence="3">CTP synthase (glutamine hydrolyzing)</fullName>
        <ecNumber evidence="3">6.3.4.2</ecNumber>
    </recommendedName>
</protein>
<dbReference type="GO" id="GO:0019856">
    <property type="term" value="P:pyrimidine nucleobase biosynthetic process"/>
    <property type="evidence" value="ECO:0007669"/>
    <property type="project" value="TreeGrafter"/>
</dbReference>
<dbReference type="EMBL" id="VNHS01000008">
    <property type="protein sequence ID" value="TYP72387.1"/>
    <property type="molecule type" value="Genomic_DNA"/>
</dbReference>
<evidence type="ECO:0000256" key="1">
    <source>
        <dbReference type="ARBA" id="ARBA00005171"/>
    </source>
</evidence>
<keyword evidence="6" id="KW-0067">ATP-binding</keyword>
<dbReference type="UniPathway" id="UPA00159">
    <property type="reaction ID" value="UER00277"/>
</dbReference>
<keyword evidence="8" id="KW-0665">Pyrimidine biosynthesis</keyword>
<comment type="catalytic activity">
    <reaction evidence="9">
        <text>UTP + L-glutamine + ATP + H2O = CTP + L-glutamate + ADP + phosphate + 2 H(+)</text>
        <dbReference type="Rhea" id="RHEA:26426"/>
        <dbReference type="ChEBI" id="CHEBI:15377"/>
        <dbReference type="ChEBI" id="CHEBI:15378"/>
        <dbReference type="ChEBI" id="CHEBI:29985"/>
        <dbReference type="ChEBI" id="CHEBI:30616"/>
        <dbReference type="ChEBI" id="CHEBI:37563"/>
        <dbReference type="ChEBI" id="CHEBI:43474"/>
        <dbReference type="ChEBI" id="CHEBI:46398"/>
        <dbReference type="ChEBI" id="CHEBI:58359"/>
        <dbReference type="ChEBI" id="CHEBI:456216"/>
        <dbReference type="EC" id="6.3.4.2"/>
    </reaction>
</comment>
<dbReference type="PROSITE" id="PS51273">
    <property type="entry name" value="GATASE_TYPE_1"/>
    <property type="match status" value="1"/>
</dbReference>
<evidence type="ECO:0000256" key="5">
    <source>
        <dbReference type="ARBA" id="ARBA00022741"/>
    </source>
</evidence>
<gene>
    <name evidence="11" type="ORF">BCM02_10841</name>
</gene>
<feature type="domain" description="Glutamine amidotransferase" evidence="10">
    <location>
        <begin position="21"/>
        <end position="226"/>
    </location>
</feature>
<evidence type="ECO:0000313" key="12">
    <source>
        <dbReference type="Proteomes" id="UP000323257"/>
    </source>
</evidence>
<evidence type="ECO:0000256" key="2">
    <source>
        <dbReference type="ARBA" id="ARBA00007533"/>
    </source>
</evidence>
<keyword evidence="7 11" id="KW-0315">Glutamine amidotransferase</keyword>
<keyword evidence="11" id="KW-0808">Transferase</keyword>
<evidence type="ECO:0000256" key="9">
    <source>
        <dbReference type="ARBA" id="ARBA00047781"/>
    </source>
</evidence>
<dbReference type="OrthoDB" id="3286005at2"/>
<dbReference type="GO" id="GO:0003883">
    <property type="term" value="F:CTP synthase activity"/>
    <property type="evidence" value="ECO:0007669"/>
    <property type="project" value="UniProtKB-EC"/>
</dbReference>
<sequence>MRIGLIGDYNEEVVAHRAIPEAIRLAAEAIGAEAESEWISTPRLDEAAEDKLARYDGLWCVPASPYRSMNGALNGIRYARERGVPFLGTCGGFQHMIIEFARNVAGLADADHAEINPEASVVLVAPLTCFVSEQTNAFRLTPGSRTAAIYGAQETVEQYGTCNYGPDPAYNERLEAAGLRIAGVDTDGTTRIMELPSHPFMIGMLFQPERSALKGASHPLIRGFVQAARDRRKM</sequence>
<dbReference type="EC" id="6.3.4.2" evidence="3"/>
<evidence type="ECO:0000256" key="4">
    <source>
        <dbReference type="ARBA" id="ARBA00022598"/>
    </source>
</evidence>
<dbReference type="GO" id="GO:0005524">
    <property type="term" value="F:ATP binding"/>
    <property type="evidence" value="ECO:0007669"/>
    <property type="project" value="UniProtKB-KW"/>
</dbReference>
<organism evidence="11 12">
    <name type="scientific">Paenibacillus methanolicus</name>
    <dbReference type="NCBI Taxonomy" id="582686"/>
    <lineage>
        <taxon>Bacteria</taxon>
        <taxon>Bacillati</taxon>
        <taxon>Bacillota</taxon>
        <taxon>Bacilli</taxon>
        <taxon>Bacillales</taxon>
        <taxon>Paenibacillaceae</taxon>
        <taxon>Paenibacillus</taxon>
    </lineage>
</organism>
<dbReference type="NCBIfam" id="NF004836">
    <property type="entry name" value="PRK06186.1"/>
    <property type="match status" value="1"/>
</dbReference>
<keyword evidence="12" id="KW-1185">Reference proteome</keyword>
<evidence type="ECO:0000313" key="11">
    <source>
        <dbReference type="EMBL" id="TYP72387.1"/>
    </source>
</evidence>
<comment type="caution">
    <text evidence="11">The sequence shown here is derived from an EMBL/GenBank/DDBJ whole genome shotgun (WGS) entry which is preliminary data.</text>
</comment>
<name>A0A5S5BZA4_9BACL</name>